<accession>A0A842HVK3</accession>
<dbReference type="InterPro" id="IPR036868">
    <property type="entry name" value="TusA-like_sf"/>
</dbReference>
<dbReference type="Proteomes" id="UP000564378">
    <property type="component" value="Unassembled WGS sequence"/>
</dbReference>
<keyword evidence="3" id="KW-1185">Reference proteome</keyword>
<evidence type="ECO:0000313" key="3">
    <source>
        <dbReference type="Proteomes" id="UP000564378"/>
    </source>
</evidence>
<name>A0A842HVK3_9SPHN</name>
<proteinExistence type="predicted"/>
<dbReference type="InterPro" id="IPR001455">
    <property type="entry name" value="TusA-like"/>
</dbReference>
<comment type="caution">
    <text evidence="2">The sequence shown here is derived from an EMBL/GenBank/DDBJ whole genome shotgun (WGS) entry which is preliminary data.</text>
</comment>
<dbReference type="SUPFAM" id="SSF64307">
    <property type="entry name" value="SirA-like"/>
    <property type="match status" value="1"/>
</dbReference>
<dbReference type="EMBL" id="JACJVJ010000001">
    <property type="protein sequence ID" value="MBC2776935.1"/>
    <property type="molecule type" value="Genomic_DNA"/>
</dbReference>
<keyword evidence="2" id="KW-0808">Transferase</keyword>
<reference evidence="2 3" key="1">
    <citation type="submission" date="2020-08" db="EMBL/GenBank/DDBJ databases">
        <title>Draft genome sequence of Parasphingopyxis sp. GrpM-11.</title>
        <authorList>
            <person name="Oh J."/>
            <person name="Roh D.-H."/>
        </authorList>
    </citation>
    <scope>NUCLEOTIDE SEQUENCE [LARGE SCALE GENOMIC DNA]</scope>
    <source>
        <strain evidence="2 3">GrpM-11</strain>
    </source>
</reference>
<dbReference type="GO" id="GO:0016740">
    <property type="term" value="F:transferase activity"/>
    <property type="evidence" value="ECO:0007669"/>
    <property type="project" value="UniProtKB-KW"/>
</dbReference>
<protein>
    <submittedName>
        <fullName evidence="2">Sulfurtransferase TusA family protein</fullName>
    </submittedName>
</protein>
<evidence type="ECO:0000313" key="2">
    <source>
        <dbReference type="EMBL" id="MBC2776935.1"/>
    </source>
</evidence>
<gene>
    <name evidence="2" type="ORF">H6P80_04800</name>
</gene>
<evidence type="ECO:0000259" key="1">
    <source>
        <dbReference type="Pfam" id="PF01206"/>
    </source>
</evidence>
<organism evidence="2 3">
    <name type="scientific">Parasphingopyxis marina</name>
    <dbReference type="NCBI Taxonomy" id="2761622"/>
    <lineage>
        <taxon>Bacteria</taxon>
        <taxon>Pseudomonadati</taxon>
        <taxon>Pseudomonadota</taxon>
        <taxon>Alphaproteobacteria</taxon>
        <taxon>Sphingomonadales</taxon>
        <taxon>Sphingomonadaceae</taxon>
        <taxon>Parasphingopyxis</taxon>
    </lineage>
</organism>
<dbReference type="RefSeq" id="WP_185800183.1">
    <property type="nucleotide sequence ID" value="NZ_JACJVJ010000001.1"/>
</dbReference>
<dbReference type="AlphaFoldDB" id="A0A842HVK3"/>
<feature type="domain" description="UPF0033" evidence="1">
    <location>
        <begin position="7"/>
        <end position="56"/>
    </location>
</feature>
<dbReference type="Pfam" id="PF01206">
    <property type="entry name" value="TusA"/>
    <property type="match status" value="1"/>
</dbReference>
<dbReference type="CDD" id="cd00291">
    <property type="entry name" value="SirA_YedF_YeeD"/>
    <property type="match status" value="1"/>
</dbReference>
<dbReference type="Gene3D" id="3.30.110.40">
    <property type="entry name" value="TusA-like domain"/>
    <property type="match status" value="1"/>
</dbReference>
<sequence length="71" mass="7488">MSGAGVDIDARGLKCPWPALRLARTMRTAESAVIVADDPLAPREIAALAAERGWTVGPCATAIGPGWRVFR</sequence>